<proteinExistence type="predicted"/>
<dbReference type="AlphaFoldDB" id="A0A2U2AGB7"/>
<dbReference type="EMBL" id="QEWQ01000001">
    <property type="protein sequence ID" value="PWD81629.1"/>
    <property type="molecule type" value="Genomic_DNA"/>
</dbReference>
<organism evidence="1 2">
    <name type="scientific">Ignatzschineria ureiclastica</name>
    <dbReference type="NCBI Taxonomy" id="472582"/>
    <lineage>
        <taxon>Bacteria</taxon>
        <taxon>Pseudomonadati</taxon>
        <taxon>Pseudomonadota</taxon>
        <taxon>Gammaproteobacteria</taxon>
        <taxon>Cardiobacteriales</taxon>
        <taxon>Ignatzschineriaceae</taxon>
        <taxon>Ignatzschineria</taxon>
    </lineage>
</organism>
<evidence type="ECO:0000313" key="2">
    <source>
        <dbReference type="Proteomes" id="UP000245020"/>
    </source>
</evidence>
<dbReference type="InterPro" id="IPR010282">
    <property type="entry name" value="Uncharacterised_HutD/Ves"/>
</dbReference>
<dbReference type="Pfam" id="PF05962">
    <property type="entry name" value="HutD"/>
    <property type="match status" value="1"/>
</dbReference>
<dbReference type="RefSeq" id="WP_109188265.1">
    <property type="nucleotide sequence ID" value="NZ_BMYA01000001.1"/>
</dbReference>
<dbReference type="SUPFAM" id="SSF51182">
    <property type="entry name" value="RmlC-like cupins"/>
    <property type="match status" value="1"/>
</dbReference>
<dbReference type="InterPro" id="IPR011051">
    <property type="entry name" value="RmlC_Cupin_sf"/>
</dbReference>
<evidence type="ECO:0000313" key="1">
    <source>
        <dbReference type="EMBL" id="PWD81629.1"/>
    </source>
</evidence>
<comment type="caution">
    <text evidence="1">The sequence shown here is derived from an EMBL/GenBank/DDBJ whole genome shotgun (WGS) entry which is preliminary data.</text>
</comment>
<reference evidence="2" key="1">
    <citation type="submission" date="2018-05" db="EMBL/GenBank/DDBJ databases">
        <title>Ignatzschineria dubaiensis sp. nov., isolated from necrotic foot tissues of dromedaries (Camelus dromedarius) and associated maggots in Dubai, United Arab Emirates.</title>
        <authorList>
            <person name="Tsang C.C."/>
            <person name="Tang J.Y.M."/>
            <person name="Fong J.Y.H."/>
            <person name="Kinne J."/>
            <person name="Lee H.H."/>
            <person name="Joseph M."/>
            <person name="Jose S."/>
            <person name="Schuster R.K."/>
            <person name="Tang Y."/>
            <person name="Sivakumar S."/>
            <person name="Chen J.H.K."/>
            <person name="Teng J.L.L."/>
            <person name="Lau S.K.P."/>
            <person name="Wernery U."/>
            <person name="Woo P.C.Y."/>
        </authorList>
    </citation>
    <scope>NUCLEOTIDE SEQUENCE [LARGE SCALE GENOMIC DNA]</scope>
    <source>
        <strain evidence="2">KCTC 22644</strain>
    </source>
</reference>
<protein>
    <recommendedName>
        <fullName evidence="3">HutD family protein</fullName>
    </recommendedName>
</protein>
<name>A0A2U2AGB7_9GAMM</name>
<dbReference type="PANTHER" id="PTHR37943">
    <property type="entry name" value="PROTEIN VES"/>
    <property type="match status" value="1"/>
</dbReference>
<dbReference type="Gene3D" id="2.60.120.10">
    <property type="entry name" value="Jelly Rolls"/>
    <property type="match status" value="1"/>
</dbReference>
<dbReference type="OrthoDB" id="9800082at2"/>
<sequence>MELIRYSALEEKPWKNGLGTTREIVIWPLDADLSNFEWRVSAASIIFPGHFSHYPEVSRSLGVLSGKSAELKLGETTKTLSYKGEILRFDGGDHAEVLSANGPVLDYNVMSRDKAVSHELNYVSLSKKALYTRRGDFTLITVFNACDLIVAGNVVPMAEFDSVLFKERDAVEFSFENDQDTVDMLVTEIWNEA</sequence>
<dbReference type="Proteomes" id="UP000245020">
    <property type="component" value="Unassembled WGS sequence"/>
</dbReference>
<keyword evidence="2" id="KW-1185">Reference proteome</keyword>
<evidence type="ECO:0008006" key="3">
    <source>
        <dbReference type="Google" id="ProtNLM"/>
    </source>
</evidence>
<gene>
    <name evidence="1" type="ORF">DC083_00025</name>
</gene>
<dbReference type="PANTHER" id="PTHR37943:SF1">
    <property type="entry name" value="PROTEIN VES"/>
    <property type="match status" value="1"/>
</dbReference>
<accession>A0A2U2AGB7</accession>
<dbReference type="InterPro" id="IPR014710">
    <property type="entry name" value="RmlC-like_jellyroll"/>
</dbReference>